<reference evidence="3 4" key="1">
    <citation type="submission" date="2018-12" db="EMBL/GenBank/DDBJ databases">
        <authorList>
            <person name="Lunina O.N."/>
            <person name="Grouzdev D.S."/>
            <person name="Gorlenko V.M."/>
            <person name="Savvichev A.S."/>
        </authorList>
    </citation>
    <scope>NUCLEOTIDE SEQUENCE [LARGE SCALE GENOMIC DNA]</scope>
    <source>
        <strain evidence="3 4">BrKhr-17</strain>
    </source>
</reference>
<dbReference type="Proteomes" id="UP000279908">
    <property type="component" value="Unassembled WGS sequence"/>
</dbReference>
<dbReference type="PANTHER" id="PTHR11820:SF7">
    <property type="entry name" value="ACYLPYRUVASE FAHD1, MITOCHONDRIAL"/>
    <property type="match status" value="1"/>
</dbReference>
<protein>
    <submittedName>
        <fullName evidence="3">FAA hydrolase family protein</fullName>
    </submittedName>
</protein>
<gene>
    <name evidence="3" type="ORF">EKD02_00790</name>
</gene>
<accession>A0A3S0MRS5</accession>
<evidence type="ECO:0000256" key="1">
    <source>
        <dbReference type="ARBA" id="ARBA00022723"/>
    </source>
</evidence>
<keyword evidence="1" id="KW-0479">Metal-binding</keyword>
<name>A0A3S0MRS5_CHLPH</name>
<sequence>MPEELISRKEIAPASIFCVGKNYPKHAREIERMEGIERQESSGSRPEPIIFLKPSTALETSGEILMPSFEGRPLSDDMHYEVELVLLVGSPTDGCSLEEATSLIRGIGVGLDMTLRDVQFEDRKKGHPWLKSKGFRKSALISDFVPCTPEMLGSNPEISLELNGRTVQEGRMKEMIHCPEELLHYLSYLYGLRRDDLIFTGTPDGVGRVSIGDRLSARLSLSGSGRGSAQEIRLEATVQEY</sequence>
<evidence type="ECO:0000313" key="3">
    <source>
        <dbReference type="EMBL" id="RTY39966.1"/>
    </source>
</evidence>
<dbReference type="Pfam" id="PF01557">
    <property type="entry name" value="FAA_hydrolase"/>
    <property type="match status" value="1"/>
</dbReference>
<proteinExistence type="predicted"/>
<keyword evidence="3" id="KW-0378">Hydrolase</keyword>
<dbReference type="InterPro" id="IPR011234">
    <property type="entry name" value="Fumarylacetoacetase-like_C"/>
</dbReference>
<organism evidence="3 4">
    <name type="scientific">Chlorobium phaeovibrioides</name>
    <dbReference type="NCBI Taxonomy" id="1094"/>
    <lineage>
        <taxon>Bacteria</taxon>
        <taxon>Pseudomonadati</taxon>
        <taxon>Chlorobiota</taxon>
        <taxon>Chlorobiia</taxon>
        <taxon>Chlorobiales</taxon>
        <taxon>Chlorobiaceae</taxon>
        <taxon>Chlorobium/Pelodictyon group</taxon>
        <taxon>Chlorobium</taxon>
    </lineage>
</organism>
<feature type="domain" description="Fumarylacetoacetase-like C-terminal" evidence="2">
    <location>
        <begin position="16"/>
        <end position="219"/>
    </location>
</feature>
<dbReference type="EMBL" id="RXYK01000001">
    <property type="protein sequence ID" value="RTY39966.1"/>
    <property type="molecule type" value="Genomic_DNA"/>
</dbReference>
<dbReference type="SUPFAM" id="SSF56529">
    <property type="entry name" value="FAH"/>
    <property type="match status" value="1"/>
</dbReference>
<comment type="caution">
    <text evidence="3">The sequence shown here is derived from an EMBL/GenBank/DDBJ whole genome shotgun (WGS) entry which is preliminary data.</text>
</comment>
<dbReference type="PANTHER" id="PTHR11820">
    <property type="entry name" value="ACYLPYRUVASE"/>
    <property type="match status" value="1"/>
</dbReference>
<dbReference type="Gene3D" id="3.90.850.10">
    <property type="entry name" value="Fumarylacetoacetase-like, C-terminal domain"/>
    <property type="match status" value="1"/>
</dbReference>
<evidence type="ECO:0000313" key="4">
    <source>
        <dbReference type="Proteomes" id="UP000279908"/>
    </source>
</evidence>
<dbReference type="GO" id="GO:0018773">
    <property type="term" value="F:acetylpyruvate hydrolase activity"/>
    <property type="evidence" value="ECO:0007669"/>
    <property type="project" value="TreeGrafter"/>
</dbReference>
<dbReference type="InterPro" id="IPR036663">
    <property type="entry name" value="Fumarylacetoacetase_C_sf"/>
</dbReference>
<dbReference type="AlphaFoldDB" id="A0A3S0MRS5"/>
<dbReference type="GO" id="GO:0046872">
    <property type="term" value="F:metal ion binding"/>
    <property type="evidence" value="ECO:0007669"/>
    <property type="project" value="UniProtKB-KW"/>
</dbReference>
<evidence type="ECO:0000259" key="2">
    <source>
        <dbReference type="Pfam" id="PF01557"/>
    </source>
</evidence>
<dbReference type="RefSeq" id="WP_126383331.1">
    <property type="nucleotide sequence ID" value="NZ_RXYK01000001.1"/>
</dbReference>